<organism evidence="1 2">
    <name type="scientific">Trifolium medium</name>
    <dbReference type="NCBI Taxonomy" id="97028"/>
    <lineage>
        <taxon>Eukaryota</taxon>
        <taxon>Viridiplantae</taxon>
        <taxon>Streptophyta</taxon>
        <taxon>Embryophyta</taxon>
        <taxon>Tracheophyta</taxon>
        <taxon>Spermatophyta</taxon>
        <taxon>Magnoliopsida</taxon>
        <taxon>eudicotyledons</taxon>
        <taxon>Gunneridae</taxon>
        <taxon>Pentapetalae</taxon>
        <taxon>rosids</taxon>
        <taxon>fabids</taxon>
        <taxon>Fabales</taxon>
        <taxon>Fabaceae</taxon>
        <taxon>Papilionoideae</taxon>
        <taxon>50 kb inversion clade</taxon>
        <taxon>NPAAA clade</taxon>
        <taxon>Hologalegina</taxon>
        <taxon>IRL clade</taxon>
        <taxon>Trifolieae</taxon>
        <taxon>Trifolium</taxon>
    </lineage>
</organism>
<dbReference type="AlphaFoldDB" id="A0A392T9Y5"/>
<evidence type="ECO:0000313" key="1">
    <source>
        <dbReference type="EMBL" id="MCI57953.1"/>
    </source>
</evidence>
<comment type="caution">
    <text evidence="1">The sequence shown here is derived from an EMBL/GenBank/DDBJ whole genome shotgun (WGS) entry which is preliminary data.</text>
</comment>
<sequence length="35" mass="3868">SAMISSCSVFWEGQPDVFGLFSLNDRSQFVSLPCL</sequence>
<accession>A0A392T9Y5</accession>
<feature type="non-terminal residue" evidence="1">
    <location>
        <position position="1"/>
    </location>
</feature>
<reference evidence="1 2" key="1">
    <citation type="journal article" date="2018" name="Front. Plant Sci.">
        <title>Red Clover (Trifolium pratense) and Zigzag Clover (T. medium) - A Picture of Genomic Similarities and Differences.</title>
        <authorList>
            <person name="Dluhosova J."/>
            <person name="Istvanek J."/>
            <person name="Nedelnik J."/>
            <person name="Repkova J."/>
        </authorList>
    </citation>
    <scope>NUCLEOTIDE SEQUENCE [LARGE SCALE GENOMIC DNA]</scope>
    <source>
        <strain evidence="2">cv. 10/8</strain>
        <tissue evidence="1">Leaf</tissue>
    </source>
</reference>
<protein>
    <submittedName>
        <fullName evidence="1">Uncharacterized protein</fullName>
    </submittedName>
</protein>
<keyword evidence="2" id="KW-1185">Reference proteome</keyword>
<proteinExistence type="predicted"/>
<evidence type="ECO:0000313" key="2">
    <source>
        <dbReference type="Proteomes" id="UP000265520"/>
    </source>
</evidence>
<name>A0A392T9Y5_9FABA</name>
<dbReference type="EMBL" id="LXQA010538115">
    <property type="protein sequence ID" value="MCI57953.1"/>
    <property type="molecule type" value="Genomic_DNA"/>
</dbReference>
<dbReference type="Proteomes" id="UP000265520">
    <property type="component" value="Unassembled WGS sequence"/>
</dbReference>